<reference evidence="2 3" key="1">
    <citation type="submission" date="2014-07" db="EMBL/GenBank/DDBJ databases">
        <title>Genome Sequence of Rhodococcus opacus Strain R7, a Biodegrader of Mono- and Polycyclic Aromatic Hydrocarbons.</title>
        <authorList>
            <person name="Di Gennaro P."/>
            <person name="Zampolli J."/>
            <person name="Presti I."/>
            <person name="Cappelletti M."/>
            <person name="D'Ursi P."/>
            <person name="Orro A."/>
            <person name="Mezzelani A."/>
            <person name="Milanesi L."/>
        </authorList>
    </citation>
    <scope>NUCLEOTIDE SEQUENCE [LARGE SCALE GENOMIC DNA]</scope>
    <source>
        <strain evidence="2 3">R7</strain>
    </source>
</reference>
<proteinExistence type="predicted"/>
<protein>
    <submittedName>
        <fullName evidence="2">Uncharacterized protein</fullName>
    </submittedName>
</protein>
<evidence type="ECO:0000313" key="2">
    <source>
        <dbReference type="EMBL" id="AII06566.1"/>
    </source>
</evidence>
<gene>
    <name evidence="2" type="ORF">EP51_18825</name>
</gene>
<evidence type="ECO:0000256" key="1">
    <source>
        <dbReference type="SAM" id="Phobius"/>
    </source>
</evidence>
<dbReference type="RefSeq" id="WP_128640086.1">
    <property type="nucleotide sequence ID" value="NZ_CP008947.1"/>
</dbReference>
<name>A0A076ELD4_RHOOP</name>
<sequence>MLAVAVAGVGAVLAVEVPLVAAGRYSAAVLVAGAVTALVLFEIRRRMAPGDVDDQPPGLEAERAEATARWMARTESLISWADGTRGDWDHHLRPLLAREFQQSTGQRQGLDPADTAAAGEVFFGDLWQWVDPESVQRSDRAAPGPGRDVLDRILQRLEQL</sequence>
<keyword evidence="1" id="KW-0812">Transmembrane</keyword>
<accession>A0A076ELD4</accession>
<dbReference type="AlphaFoldDB" id="A0A076ELD4"/>
<feature type="transmembrane region" description="Helical" evidence="1">
    <location>
        <begin position="24"/>
        <end position="41"/>
    </location>
</feature>
<keyword evidence="1" id="KW-1133">Transmembrane helix</keyword>
<evidence type="ECO:0000313" key="3">
    <source>
        <dbReference type="Proteomes" id="UP000028488"/>
    </source>
</evidence>
<dbReference type="Proteomes" id="UP000028488">
    <property type="component" value="Chromosome"/>
</dbReference>
<dbReference type="eggNOG" id="ENOG5030RVW">
    <property type="taxonomic scope" value="Bacteria"/>
</dbReference>
<dbReference type="EMBL" id="CP008947">
    <property type="protein sequence ID" value="AII06566.1"/>
    <property type="molecule type" value="Genomic_DNA"/>
</dbReference>
<keyword evidence="1" id="KW-0472">Membrane</keyword>
<organism evidence="2 3">
    <name type="scientific">Rhodococcus opacus</name>
    <name type="common">Nocardia opaca</name>
    <dbReference type="NCBI Taxonomy" id="37919"/>
    <lineage>
        <taxon>Bacteria</taxon>
        <taxon>Bacillati</taxon>
        <taxon>Actinomycetota</taxon>
        <taxon>Actinomycetes</taxon>
        <taxon>Mycobacteriales</taxon>
        <taxon>Nocardiaceae</taxon>
        <taxon>Rhodococcus</taxon>
    </lineage>
</organism>